<accession>A0AAV0AW50</accession>
<name>A0AAV0AW50_PHAPC</name>
<dbReference type="EMBL" id="CALTRL010001332">
    <property type="protein sequence ID" value="CAH7672139.1"/>
    <property type="molecule type" value="Genomic_DNA"/>
</dbReference>
<evidence type="ECO:0000313" key="1">
    <source>
        <dbReference type="EMBL" id="CAH7672139.1"/>
    </source>
</evidence>
<keyword evidence="2" id="KW-1185">Reference proteome</keyword>
<sequence length="334" mass="37010">MPAVSFALAHIDTGKSHTGTNSVTAEHSRSSPLSAARSNSAYYHPSYPPSSPKANLVLASSDSDSCWFAINRENLFCRDDAFRSVGLEIVTPDSNLPLIKLGESREVIEVILACLQPDTLPDFGNIDFRVLVSALEAAADKYRLVHIEKMCLLALGAYYRTHPVEVYTLASHYSCRWLAEVASEYTLKVDITQPEYQDILTSENYDVLAKLHNSRINIAKSIVLSQTIAVESNSYKIEELEEFWAEASERIALRIKRPSNNFQQLFAPELELALSRFPKCAKCYAALVNIQNRVEAEWKQTSSSITNNPISVTEPSLVSSNASSILTNGEASIE</sequence>
<evidence type="ECO:0000313" key="2">
    <source>
        <dbReference type="Proteomes" id="UP001153365"/>
    </source>
</evidence>
<protein>
    <recommendedName>
        <fullName evidence="3">BTB domain-containing protein</fullName>
    </recommendedName>
</protein>
<organism evidence="1 2">
    <name type="scientific">Phakopsora pachyrhizi</name>
    <name type="common">Asian soybean rust disease fungus</name>
    <dbReference type="NCBI Taxonomy" id="170000"/>
    <lineage>
        <taxon>Eukaryota</taxon>
        <taxon>Fungi</taxon>
        <taxon>Dikarya</taxon>
        <taxon>Basidiomycota</taxon>
        <taxon>Pucciniomycotina</taxon>
        <taxon>Pucciniomycetes</taxon>
        <taxon>Pucciniales</taxon>
        <taxon>Phakopsoraceae</taxon>
        <taxon>Phakopsora</taxon>
    </lineage>
</organism>
<evidence type="ECO:0008006" key="3">
    <source>
        <dbReference type="Google" id="ProtNLM"/>
    </source>
</evidence>
<dbReference type="Proteomes" id="UP001153365">
    <property type="component" value="Unassembled WGS sequence"/>
</dbReference>
<dbReference type="AlphaFoldDB" id="A0AAV0AW50"/>
<gene>
    <name evidence="1" type="ORF">PPACK8108_LOCUS6930</name>
</gene>
<comment type="caution">
    <text evidence="1">The sequence shown here is derived from an EMBL/GenBank/DDBJ whole genome shotgun (WGS) entry which is preliminary data.</text>
</comment>
<proteinExistence type="predicted"/>
<reference evidence="1" key="1">
    <citation type="submission" date="2022-06" db="EMBL/GenBank/DDBJ databases">
        <authorList>
            <consortium name="SYNGENTA / RWTH Aachen University"/>
        </authorList>
    </citation>
    <scope>NUCLEOTIDE SEQUENCE</scope>
</reference>